<dbReference type="PANTHER" id="PTHR36222">
    <property type="entry name" value="SERINE PROTEASE INHIBITOR RV3364C"/>
    <property type="match status" value="1"/>
</dbReference>
<dbReference type="Proteomes" id="UP000176087">
    <property type="component" value="Unassembled WGS sequence"/>
</dbReference>
<dbReference type="SMART" id="SM00960">
    <property type="entry name" value="Robl_LC7"/>
    <property type="match status" value="1"/>
</dbReference>
<feature type="domain" description="Roadblock/LAMTOR2" evidence="1">
    <location>
        <begin position="7"/>
        <end position="98"/>
    </location>
</feature>
<sequence length="134" mass="14218">MNQNRDAWMLNQVLDQPEVHDAILITADGLVKAFSPGLDQDQADSIAAALAGVQSTSSATAMFCRAPADSWRQSMVEFDGGFVVTIRAHDSTFLSVATSGAADVGQVAYRMHEVVAQLGREMGTGLREDVGSST</sequence>
<dbReference type="STRING" id="933944.AN215_19810"/>
<dbReference type="InterPro" id="IPR053141">
    <property type="entry name" value="Mycobact_SerProt_Inhib_Rv3364c"/>
</dbReference>
<evidence type="ECO:0000313" key="3">
    <source>
        <dbReference type="Proteomes" id="UP000176087"/>
    </source>
</evidence>
<dbReference type="Gene3D" id="3.30.450.30">
    <property type="entry name" value="Dynein light chain 2a, cytoplasmic"/>
    <property type="match status" value="1"/>
</dbReference>
<dbReference type="EMBL" id="LJGT01000040">
    <property type="protein sequence ID" value="OEU88356.1"/>
    <property type="molecule type" value="Genomic_DNA"/>
</dbReference>
<dbReference type="RefSeq" id="WP_070012028.1">
    <property type="nucleotide sequence ID" value="NZ_LJGS01000041.1"/>
</dbReference>
<dbReference type="Pfam" id="PF03259">
    <property type="entry name" value="Robl_LC7"/>
    <property type="match status" value="1"/>
</dbReference>
<dbReference type="SUPFAM" id="SSF103196">
    <property type="entry name" value="Roadblock/LC7 domain"/>
    <property type="match status" value="1"/>
</dbReference>
<protein>
    <recommendedName>
        <fullName evidence="1">Roadblock/LAMTOR2 domain-containing protein</fullName>
    </recommendedName>
</protein>
<accession>A0A1E7JL37</accession>
<comment type="caution">
    <text evidence="2">The sequence shown here is derived from an EMBL/GenBank/DDBJ whole genome shotgun (WGS) entry which is preliminary data.</text>
</comment>
<evidence type="ECO:0000259" key="1">
    <source>
        <dbReference type="SMART" id="SM00960"/>
    </source>
</evidence>
<dbReference type="OrthoDB" id="4568655at2"/>
<evidence type="ECO:0000313" key="2">
    <source>
        <dbReference type="EMBL" id="OEU88356.1"/>
    </source>
</evidence>
<keyword evidence="3" id="KW-1185">Reference proteome</keyword>
<dbReference type="PANTHER" id="PTHR36222:SF1">
    <property type="entry name" value="SERINE PROTEASE INHIBITOR RV3364C"/>
    <property type="match status" value="1"/>
</dbReference>
<reference evidence="2 3" key="1">
    <citation type="journal article" date="2016" name="Front. Microbiol.">
        <title>Comparative Genomics Analysis of Streptomyces Species Reveals Their Adaptation to the Marine Environment and Their Diversity at the Genomic Level.</title>
        <authorList>
            <person name="Tian X."/>
            <person name="Zhang Z."/>
            <person name="Yang T."/>
            <person name="Chen M."/>
            <person name="Li J."/>
            <person name="Chen F."/>
            <person name="Yang J."/>
            <person name="Li W."/>
            <person name="Zhang B."/>
            <person name="Zhang Z."/>
            <person name="Wu J."/>
            <person name="Zhang C."/>
            <person name="Long L."/>
            <person name="Xiao J."/>
        </authorList>
    </citation>
    <scope>NUCLEOTIDE SEQUENCE [LARGE SCALE GENOMIC DNA]</scope>
    <source>
        <strain evidence="2 3">SCSIO 10390</strain>
    </source>
</reference>
<name>A0A1E7JL37_9ACTN</name>
<dbReference type="AlphaFoldDB" id="A0A1E7JL37"/>
<dbReference type="PATRIC" id="fig|933944.5.peg.3311"/>
<organism evidence="2 3">
    <name type="scientific">Streptomyces abyssalis</name>
    <dbReference type="NCBI Taxonomy" id="933944"/>
    <lineage>
        <taxon>Bacteria</taxon>
        <taxon>Bacillati</taxon>
        <taxon>Actinomycetota</taxon>
        <taxon>Actinomycetes</taxon>
        <taxon>Kitasatosporales</taxon>
        <taxon>Streptomycetaceae</taxon>
        <taxon>Streptomyces</taxon>
    </lineage>
</organism>
<dbReference type="InterPro" id="IPR004942">
    <property type="entry name" value="Roadblock/LAMTOR2_dom"/>
</dbReference>
<gene>
    <name evidence="2" type="ORF">AN215_19810</name>
</gene>
<proteinExistence type="predicted"/>